<name>A0AC61NL49_9BACT</name>
<organism evidence="1 2">
    <name type="scientific">Halosquirtibacter laminarini</name>
    <dbReference type="NCBI Taxonomy" id="3374600"/>
    <lineage>
        <taxon>Bacteria</taxon>
        <taxon>Pseudomonadati</taxon>
        <taxon>Bacteroidota</taxon>
        <taxon>Bacteroidia</taxon>
        <taxon>Marinilabiliales</taxon>
        <taxon>Prolixibacteraceae</taxon>
        <taxon>Halosquirtibacter</taxon>
    </lineage>
</organism>
<protein>
    <submittedName>
        <fullName evidence="1">Sigma-70 family RNA polymerase sigma factor</fullName>
    </submittedName>
</protein>
<evidence type="ECO:0000313" key="2">
    <source>
        <dbReference type="Proteomes" id="UP000826212"/>
    </source>
</evidence>
<dbReference type="EMBL" id="CP081303">
    <property type="protein sequence ID" value="QZE15675.1"/>
    <property type="molecule type" value="Genomic_DNA"/>
</dbReference>
<gene>
    <name evidence="1" type="ORF">K4L44_07540</name>
</gene>
<proteinExistence type="predicted"/>
<sequence length="167" mass="19810">MTTLEFKENLLQLKDNLYFFAVKLTSDPTKAQDLLQETFLKALLYRTKFRPDTNFKAWVFTIMKNNYINDFRKQSKINRAFEQSEDINIQKDFYSPSPEAIKAEKDIHKAINSLEDEVREPLVLFINGYHYKEISVMLKLPIGTVKSRIHFSRKKLSKLLADYKYKD</sequence>
<keyword evidence="2" id="KW-1185">Reference proteome</keyword>
<reference evidence="1" key="1">
    <citation type="submission" date="2021-08" db="EMBL/GenBank/DDBJ databases">
        <title>Novel anaerobic bacterium isolated from sea squirt in East Sea, Republic of Korea.</title>
        <authorList>
            <person name="Nguyen T.H."/>
            <person name="Li Z."/>
            <person name="Lee Y.-J."/>
            <person name="Ko J."/>
            <person name="Kim S.-G."/>
        </authorList>
    </citation>
    <scope>NUCLEOTIDE SEQUENCE</scope>
    <source>
        <strain evidence="1">KCTC 25031</strain>
    </source>
</reference>
<dbReference type="Proteomes" id="UP000826212">
    <property type="component" value="Chromosome"/>
</dbReference>
<evidence type="ECO:0000313" key="1">
    <source>
        <dbReference type="EMBL" id="QZE15675.1"/>
    </source>
</evidence>
<accession>A0AC61NL49</accession>